<evidence type="ECO:0000259" key="3">
    <source>
        <dbReference type="PROSITE" id="PS50887"/>
    </source>
</evidence>
<dbReference type="InterPro" id="IPR001610">
    <property type="entry name" value="PAC"/>
</dbReference>
<dbReference type="NCBIfam" id="TIGR00229">
    <property type="entry name" value="sensory_box"/>
    <property type="match status" value="2"/>
</dbReference>
<comment type="caution">
    <text evidence="4">The sequence shown here is derived from an EMBL/GenBank/DDBJ whole genome shotgun (WGS) entry which is preliminary data.</text>
</comment>
<dbReference type="InterPro" id="IPR052155">
    <property type="entry name" value="Biofilm_reg_signaling"/>
</dbReference>
<evidence type="ECO:0000313" key="4">
    <source>
        <dbReference type="EMBL" id="MVP00929.1"/>
    </source>
</evidence>
<organism evidence="4 5">
    <name type="scientific">Paenibacillus lutrae</name>
    <dbReference type="NCBI Taxonomy" id="2078573"/>
    <lineage>
        <taxon>Bacteria</taxon>
        <taxon>Bacillati</taxon>
        <taxon>Bacillota</taxon>
        <taxon>Bacilli</taxon>
        <taxon>Bacillales</taxon>
        <taxon>Paenibacillaceae</taxon>
        <taxon>Paenibacillus</taxon>
    </lineage>
</organism>
<reference evidence="4 5" key="1">
    <citation type="journal article" date="2019" name="Microorganisms">
        <title>Paenibacillus lutrae sp. nov., A Chitinolytic Species Isolated from A River Otter in Castril Natural Park, Granada, Spain.</title>
        <authorList>
            <person name="Rodriguez M."/>
            <person name="Reina J.C."/>
            <person name="Bejar V."/>
            <person name="Llamas I."/>
        </authorList>
    </citation>
    <scope>NUCLEOTIDE SEQUENCE [LARGE SCALE GENOMIC DNA]</scope>
    <source>
        <strain evidence="4 5">N10</strain>
    </source>
</reference>
<dbReference type="SUPFAM" id="SSF55785">
    <property type="entry name" value="PYP-like sensor domain (PAS domain)"/>
    <property type="match status" value="2"/>
</dbReference>
<proteinExistence type="predicted"/>
<dbReference type="PANTHER" id="PTHR44757">
    <property type="entry name" value="DIGUANYLATE CYCLASE DGCP"/>
    <property type="match status" value="1"/>
</dbReference>
<dbReference type="CDD" id="cd00130">
    <property type="entry name" value="PAS"/>
    <property type="match status" value="2"/>
</dbReference>
<dbReference type="OrthoDB" id="9759607at2"/>
<name>A0A7X3FJJ7_9BACL</name>
<dbReference type="Gene3D" id="3.30.450.20">
    <property type="entry name" value="PAS domain"/>
    <property type="match status" value="2"/>
</dbReference>
<dbReference type="SMART" id="SM00267">
    <property type="entry name" value="GGDEF"/>
    <property type="match status" value="1"/>
</dbReference>
<feature type="domain" description="PAS" evidence="1">
    <location>
        <begin position="141"/>
        <end position="211"/>
    </location>
</feature>
<dbReference type="Pfam" id="PF08447">
    <property type="entry name" value="PAS_3"/>
    <property type="match status" value="1"/>
</dbReference>
<dbReference type="Proteomes" id="UP000490800">
    <property type="component" value="Unassembled WGS sequence"/>
</dbReference>
<dbReference type="SMART" id="SM00091">
    <property type="entry name" value="PAS"/>
    <property type="match status" value="2"/>
</dbReference>
<dbReference type="Pfam" id="PF00563">
    <property type="entry name" value="EAL"/>
    <property type="match status" value="1"/>
</dbReference>
<dbReference type="Pfam" id="PF13426">
    <property type="entry name" value="PAS_9"/>
    <property type="match status" value="1"/>
</dbReference>
<dbReference type="AlphaFoldDB" id="A0A7X3FJJ7"/>
<dbReference type="InterPro" id="IPR035965">
    <property type="entry name" value="PAS-like_dom_sf"/>
</dbReference>
<dbReference type="InterPro" id="IPR000160">
    <property type="entry name" value="GGDEF_dom"/>
</dbReference>
<dbReference type="InterPro" id="IPR029787">
    <property type="entry name" value="Nucleotide_cyclase"/>
</dbReference>
<dbReference type="CDD" id="cd01949">
    <property type="entry name" value="GGDEF"/>
    <property type="match status" value="1"/>
</dbReference>
<dbReference type="Pfam" id="PF00990">
    <property type="entry name" value="GGDEF"/>
    <property type="match status" value="1"/>
</dbReference>
<dbReference type="InterPro" id="IPR035919">
    <property type="entry name" value="EAL_sf"/>
</dbReference>
<evidence type="ECO:0000259" key="2">
    <source>
        <dbReference type="PROSITE" id="PS50883"/>
    </source>
</evidence>
<dbReference type="EMBL" id="RHLK01000008">
    <property type="protein sequence ID" value="MVP00929.1"/>
    <property type="molecule type" value="Genomic_DNA"/>
</dbReference>
<accession>A0A7X3FJJ7</accession>
<dbReference type="SMART" id="SM00086">
    <property type="entry name" value="PAC"/>
    <property type="match status" value="2"/>
</dbReference>
<feature type="domain" description="GGDEF" evidence="3">
    <location>
        <begin position="296"/>
        <end position="428"/>
    </location>
</feature>
<dbReference type="SUPFAM" id="SSF141868">
    <property type="entry name" value="EAL domain-like"/>
    <property type="match status" value="1"/>
</dbReference>
<protein>
    <submittedName>
        <fullName evidence="4">EAL domain-containing protein</fullName>
    </submittedName>
</protein>
<dbReference type="PROSITE" id="PS50112">
    <property type="entry name" value="PAS"/>
    <property type="match status" value="2"/>
</dbReference>
<dbReference type="Gene3D" id="3.30.70.270">
    <property type="match status" value="1"/>
</dbReference>
<feature type="domain" description="EAL" evidence="2">
    <location>
        <begin position="437"/>
        <end position="691"/>
    </location>
</feature>
<keyword evidence="5" id="KW-1185">Reference proteome</keyword>
<dbReference type="SUPFAM" id="SSF55073">
    <property type="entry name" value="Nucleotide cyclase"/>
    <property type="match status" value="1"/>
</dbReference>
<gene>
    <name evidence="4" type="ORF">EDM21_15575</name>
</gene>
<evidence type="ECO:0000259" key="1">
    <source>
        <dbReference type="PROSITE" id="PS50112"/>
    </source>
</evidence>
<dbReference type="InterPro" id="IPR000014">
    <property type="entry name" value="PAS"/>
</dbReference>
<dbReference type="InterPro" id="IPR013655">
    <property type="entry name" value="PAS_fold_3"/>
</dbReference>
<dbReference type="Gene3D" id="3.20.20.450">
    <property type="entry name" value="EAL domain"/>
    <property type="match status" value="1"/>
</dbReference>
<dbReference type="CDD" id="cd01948">
    <property type="entry name" value="EAL"/>
    <property type="match status" value="1"/>
</dbReference>
<dbReference type="PROSITE" id="PS50887">
    <property type="entry name" value="GGDEF"/>
    <property type="match status" value="1"/>
</dbReference>
<dbReference type="FunFam" id="3.30.70.270:FF:000001">
    <property type="entry name" value="Diguanylate cyclase domain protein"/>
    <property type="match status" value="1"/>
</dbReference>
<dbReference type="SMART" id="SM00052">
    <property type="entry name" value="EAL"/>
    <property type="match status" value="1"/>
</dbReference>
<dbReference type="NCBIfam" id="TIGR00254">
    <property type="entry name" value="GGDEF"/>
    <property type="match status" value="1"/>
</dbReference>
<evidence type="ECO:0000313" key="5">
    <source>
        <dbReference type="Proteomes" id="UP000490800"/>
    </source>
</evidence>
<feature type="domain" description="PAS" evidence="1">
    <location>
        <begin position="40"/>
        <end position="86"/>
    </location>
</feature>
<dbReference type="PROSITE" id="PS50883">
    <property type="entry name" value="EAL"/>
    <property type="match status" value="1"/>
</dbReference>
<sequence length="700" mass="79353">MSMITDNNQSLLPFYQTLFQTLFNNAPIGIYILQGKHYNYVNSYYSKLLGYTAPELTDGSVTLEQIIHPDDFAMIQQRIKSRRAGEPAGEQYTLRKFHKDGSLLYTEIHASAAEIEGRTVLFGSVIDITERVLTQQKLLESSEQYKSLFYNSPDAIFSFDDEGNFLSANPASEVITGYTTEELLNMSFAPLIHPEDLPEAIKHFNDAKNGIPSSGDLVITKKDGTPIHLNATHFPMKVGGVITGTYGLARDITQRILYDKQMEQFAFYDPLTGLPNRKLFEDRLGQLMNYSKEDRKQFAVLFLDLDRFKLINDSLGHHLGDEFLKMVAARLSQVLKPTDTFSRLAGDEFTILVPETCREEAQQTAEAIIDLLAEPFQVEGHSVTVTASIGIAFGKGRENTVHELIRNADTAMYYTKKFRKTRYTIYSEEMDQNASYKLTIERDLKFAIEKNELELFYQPIIDLKTEQITAMEALIRWKHPELGLVPPSDFIPVAEESGQIITIGSWVLHTACQQAKLWQDSDVPPFKVAVNISTKQLQHEKFVDSVIEILGTTNLASKWLELEITESILLDDVELINESLMKLKQAGVFISIDDFGTGYTSLSYLRQYPFDKVKIDRSFIDDINRDLNGKRIASAIISLAHSLNMNVVAEGIENEVQWEYLIEEKCNEGQGYFFSRPLPVHSLQLHSPMKFASTGKNQLT</sequence>
<dbReference type="PANTHER" id="PTHR44757:SF2">
    <property type="entry name" value="BIOFILM ARCHITECTURE MAINTENANCE PROTEIN MBAA"/>
    <property type="match status" value="1"/>
</dbReference>
<dbReference type="FunFam" id="3.20.20.450:FF:000001">
    <property type="entry name" value="Cyclic di-GMP phosphodiesterase yahA"/>
    <property type="match status" value="1"/>
</dbReference>
<dbReference type="InterPro" id="IPR043128">
    <property type="entry name" value="Rev_trsase/Diguanyl_cyclase"/>
</dbReference>
<dbReference type="InterPro" id="IPR001633">
    <property type="entry name" value="EAL_dom"/>
</dbReference>